<evidence type="ECO:0000313" key="2">
    <source>
        <dbReference type="EMBL" id="AFK47787.1"/>
    </source>
</evidence>
<reference evidence="2" key="1">
    <citation type="submission" date="2012-05" db="EMBL/GenBank/DDBJ databases">
        <authorList>
            <person name="Krishnakumar V."/>
            <person name="Cheung F."/>
            <person name="Xiao Y."/>
            <person name="Chan A."/>
            <person name="Moskal W.A."/>
            <person name="Town C.D."/>
        </authorList>
    </citation>
    <scope>NUCLEOTIDE SEQUENCE</scope>
</reference>
<feature type="signal peptide" evidence="1">
    <location>
        <begin position="1"/>
        <end position="23"/>
    </location>
</feature>
<organism evidence="2">
    <name type="scientific">Lotus japonicus</name>
    <name type="common">Lotus corniculatus var. japonicus</name>
    <dbReference type="NCBI Taxonomy" id="34305"/>
    <lineage>
        <taxon>Eukaryota</taxon>
        <taxon>Viridiplantae</taxon>
        <taxon>Streptophyta</taxon>
        <taxon>Embryophyta</taxon>
        <taxon>Tracheophyta</taxon>
        <taxon>Spermatophyta</taxon>
        <taxon>Magnoliopsida</taxon>
        <taxon>eudicotyledons</taxon>
        <taxon>Gunneridae</taxon>
        <taxon>Pentapetalae</taxon>
        <taxon>rosids</taxon>
        <taxon>fabids</taxon>
        <taxon>Fabales</taxon>
        <taxon>Fabaceae</taxon>
        <taxon>Papilionoideae</taxon>
        <taxon>50 kb inversion clade</taxon>
        <taxon>NPAAA clade</taxon>
        <taxon>Hologalegina</taxon>
        <taxon>robinioid clade</taxon>
        <taxon>Loteae</taxon>
        <taxon>Lotus</taxon>
    </lineage>
</organism>
<dbReference type="AlphaFoldDB" id="I3T5J5"/>
<name>I3T5J5_LOTJA</name>
<protein>
    <submittedName>
        <fullName evidence="2">Uncharacterized protein</fullName>
    </submittedName>
</protein>
<keyword evidence="1" id="KW-0732">Signal</keyword>
<accession>I3T5J5</accession>
<evidence type="ECO:0000256" key="1">
    <source>
        <dbReference type="SAM" id="SignalP"/>
    </source>
</evidence>
<dbReference type="EMBL" id="BT147993">
    <property type="protein sequence ID" value="AFK47787.1"/>
    <property type="molecule type" value="mRNA"/>
</dbReference>
<feature type="chain" id="PRO_5003679909" evidence="1">
    <location>
        <begin position="24"/>
        <end position="49"/>
    </location>
</feature>
<proteinExistence type="evidence at transcript level"/>
<sequence length="49" mass="5503">MQSESAFWLALCLKLFDISLSSSSPELQFEGTKSYRVASCSLEKWHSSS</sequence>